<evidence type="ECO:0000256" key="4">
    <source>
        <dbReference type="ARBA" id="ARBA00024481"/>
    </source>
</evidence>
<keyword evidence="3 5" id="KW-0547">Nucleotide-binding</keyword>
<dbReference type="EC" id="6.5.1.4" evidence="5 6"/>
<comment type="subcellular location">
    <subcellularLocation>
        <location evidence="5">Cytoplasm</location>
    </subcellularLocation>
</comment>
<comment type="catalytic activity">
    <reaction evidence="4 5">
        <text>a 3'-end 3'-phospho-ribonucleotide-RNA + ATP = a 3'-end 2',3'-cyclophospho-ribonucleotide-RNA + AMP + diphosphate</text>
        <dbReference type="Rhea" id="RHEA:23976"/>
        <dbReference type="Rhea" id="RHEA-COMP:10463"/>
        <dbReference type="Rhea" id="RHEA-COMP:10464"/>
        <dbReference type="ChEBI" id="CHEBI:30616"/>
        <dbReference type="ChEBI" id="CHEBI:33019"/>
        <dbReference type="ChEBI" id="CHEBI:83062"/>
        <dbReference type="ChEBI" id="CHEBI:83064"/>
        <dbReference type="ChEBI" id="CHEBI:456215"/>
        <dbReference type="EC" id="6.5.1.4"/>
    </reaction>
</comment>
<evidence type="ECO:0000259" key="7">
    <source>
        <dbReference type="Pfam" id="PF01137"/>
    </source>
</evidence>
<keyword evidence="5" id="KW-0067">ATP-binding</keyword>
<dbReference type="Gene3D" id="3.30.360.20">
    <property type="entry name" value="RNA 3'-terminal phosphate cyclase, insert domain"/>
    <property type="match status" value="1"/>
</dbReference>
<feature type="active site" description="Tele-AMP-histidine intermediate" evidence="5">
    <location>
        <position position="319"/>
    </location>
</feature>
<feature type="binding site" evidence="5">
    <location>
        <position position="109"/>
    </location>
    <ligand>
        <name>ATP</name>
        <dbReference type="ChEBI" id="CHEBI:30616"/>
    </ligand>
</feature>
<evidence type="ECO:0000256" key="5">
    <source>
        <dbReference type="HAMAP-Rule" id="MF_00200"/>
    </source>
</evidence>
<feature type="domain" description="RNA 3'-terminal phosphate cyclase insert" evidence="8">
    <location>
        <begin position="191"/>
        <end position="283"/>
    </location>
</feature>
<dbReference type="GO" id="GO:0005524">
    <property type="term" value="F:ATP binding"/>
    <property type="evidence" value="ECO:0007669"/>
    <property type="project" value="UniProtKB-KW"/>
</dbReference>
<dbReference type="RefSeq" id="WP_169603881.1">
    <property type="nucleotide sequence ID" value="NZ_CP046565.1"/>
</dbReference>
<dbReference type="AlphaFoldDB" id="A0A858QA63"/>
<dbReference type="PIRSF" id="PIRSF005378">
    <property type="entry name" value="RNA3'_term_phos_cycl_euk"/>
    <property type="match status" value="1"/>
</dbReference>
<organism evidence="9 10">
    <name type="scientific">Methylococcus geothermalis</name>
    <dbReference type="NCBI Taxonomy" id="2681310"/>
    <lineage>
        <taxon>Bacteria</taxon>
        <taxon>Pseudomonadati</taxon>
        <taxon>Pseudomonadota</taxon>
        <taxon>Gammaproteobacteria</taxon>
        <taxon>Methylococcales</taxon>
        <taxon>Methylococcaceae</taxon>
        <taxon>Methylococcus</taxon>
    </lineage>
</organism>
<dbReference type="InterPro" id="IPR013791">
    <property type="entry name" value="RNA3'-term_phos_cycl_insert"/>
</dbReference>
<dbReference type="Pfam" id="PF05189">
    <property type="entry name" value="RTC_insert"/>
    <property type="match status" value="1"/>
</dbReference>
<keyword evidence="2 5" id="KW-0436">Ligase</keyword>
<dbReference type="GO" id="GO:0003963">
    <property type="term" value="F:RNA-3'-phosphate cyclase activity"/>
    <property type="evidence" value="ECO:0007669"/>
    <property type="project" value="UniProtKB-UniRule"/>
</dbReference>
<evidence type="ECO:0000313" key="10">
    <source>
        <dbReference type="Proteomes" id="UP000503004"/>
    </source>
</evidence>
<evidence type="ECO:0000313" key="9">
    <source>
        <dbReference type="EMBL" id="QJD30604.1"/>
    </source>
</evidence>
<accession>A0A858QA63</accession>
<dbReference type="NCBIfam" id="TIGR03399">
    <property type="entry name" value="RNA_3prim_cycl"/>
    <property type="match status" value="1"/>
</dbReference>
<dbReference type="KEGG" id="metu:GNH96_11885"/>
<dbReference type="Proteomes" id="UP000503004">
    <property type="component" value="Chromosome"/>
</dbReference>
<comment type="function">
    <text evidence="5">Catalyzes the conversion of 3'-phosphate to a 2',3'-cyclic phosphodiester at the end of RNA. The mechanism of action of the enzyme occurs in 3 steps: (A) adenylation of the enzyme by ATP; (B) transfer of adenylate to an RNA-N3'P to produce RNA-N3'PP5'A; (C) and attack of the adjacent 2'-hydroxyl on the 3'-phosphorus in the diester linkage to produce the cyclic end product. The biological role of this enzyme is unknown but it is likely to function in some aspects of cellular RNA processing.</text>
</comment>
<dbReference type="Pfam" id="PF01137">
    <property type="entry name" value="RTC"/>
    <property type="match status" value="1"/>
</dbReference>
<proteinExistence type="inferred from homology"/>
<dbReference type="InterPro" id="IPR036553">
    <property type="entry name" value="RPTC_insert"/>
</dbReference>
<dbReference type="NCBIfam" id="NF003246">
    <property type="entry name" value="PRK04204.1-2"/>
    <property type="match status" value="1"/>
</dbReference>
<dbReference type="InterPro" id="IPR000228">
    <property type="entry name" value="RNA3'_term_phos_cyc"/>
</dbReference>
<feature type="binding site" evidence="5">
    <location>
        <begin position="293"/>
        <end position="297"/>
    </location>
    <ligand>
        <name>ATP</name>
        <dbReference type="ChEBI" id="CHEBI:30616"/>
    </ligand>
</feature>
<protein>
    <recommendedName>
        <fullName evidence="5 6">RNA 3'-terminal phosphate cyclase</fullName>
        <shortName evidence="5">RNA cyclase</shortName>
        <shortName evidence="5">RNA-3'-phosphate cyclase</shortName>
        <ecNumber evidence="5 6">6.5.1.4</ecNumber>
    </recommendedName>
</protein>
<dbReference type="PANTHER" id="PTHR11096">
    <property type="entry name" value="RNA 3' TERMINAL PHOSPHATE CYCLASE"/>
    <property type="match status" value="1"/>
</dbReference>
<comment type="similarity">
    <text evidence="1 5">Belongs to the RNA 3'-terminal cyclase family. Type 1 subfamily.</text>
</comment>
<evidence type="ECO:0000256" key="2">
    <source>
        <dbReference type="ARBA" id="ARBA00022598"/>
    </source>
</evidence>
<evidence type="ECO:0000256" key="3">
    <source>
        <dbReference type="ARBA" id="ARBA00022741"/>
    </source>
</evidence>
<evidence type="ECO:0000256" key="1">
    <source>
        <dbReference type="ARBA" id="ARBA00009206"/>
    </source>
</evidence>
<dbReference type="HAMAP" id="MF_00200">
    <property type="entry name" value="RTC"/>
    <property type="match status" value="1"/>
</dbReference>
<dbReference type="SUPFAM" id="SSF52913">
    <property type="entry name" value="RNA 3'-terminal phosphate cyclase, RPTC, insert domain"/>
    <property type="match status" value="1"/>
</dbReference>
<dbReference type="SUPFAM" id="SSF55205">
    <property type="entry name" value="EPT/RTPC-like"/>
    <property type="match status" value="1"/>
</dbReference>
<dbReference type="InterPro" id="IPR023797">
    <property type="entry name" value="RNA3'_phos_cyclase_dom"/>
</dbReference>
<sequence length="361" mass="37969">MALLRIDGSHGEGGGQILRSALSLAALTGRAVRLENIRARRPKPGLAPQHLTAVRAVAMLCDARIEGAELGSQTLEFVPCRPVRAGDYALDVGDAREGGSAGAVMLVLQTVLLPLALAEGTSTVSLSGGTHVPMSPAFDYVLDVWLPTLARMGLRAELSLIRSGWYPVGKGEVTLTVQGGRRTLRALRVEDRGVLQSVTGRALAANLPAHIPERMAARARAVLAEAGIAAAIEPAVLQAACAGAGLFLTARYDHCLAGFTALGRRGKPAERVAEEACVALLAHYRSGAALEQHLADQIVLPAALCPEESLFSVERISPHLTTHAWVVERFGLARVDVRPAENGTGLVRIRGNPAGVCHAHP</sequence>
<dbReference type="InterPro" id="IPR017770">
    <property type="entry name" value="RNA3'_term_phos_cyc_type_1"/>
</dbReference>
<keyword evidence="5" id="KW-0963">Cytoplasm</keyword>
<name>A0A858QA63_9GAMM</name>
<dbReference type="InterPro" id="IPR013792">
    <property type="entry name" value="RNA3'P_cycl/enolpyr_Trfase_a/b"/>
</dbReference>
<dbReference type="EMBL" id="CP046565">
    <property type="protein sequence ID" value="QJD30604.1"/>
    <property type="molecule type" value="Genomic_DNA"/>
</dbReference>
<reference evidence="10" key="1">
    <citation type="submission" date="2019-12" db="EMBL/GenBank/DDBJ databases">
        <authorList>
            <person name="Awala S.I."/>
            <person name="Rhee S.K."/>
        </authorList>
    </citation>
    <scope>NUCLEOTIDE SEQUENCE [LARGE SCALE GENOMIC DNA]</scope>
    <source>
        <strain evidence="10">IM1</strain>
    </source>
</reference>
<dbReference type="GO" id="GO:0005737">
    <property type="term" value="C:cytoplasm"/>
    <property type="evidence" value="ECO:0007669"/>
    <property type="project" value="UniProtKB-SubCell"/>
</dbReference>
<dbReference type="GO" id="GO:0006396">
    <property type="term" value="P:RNA processing"/>
    <property type="evidence" value="ECO:0007669"/>
    <property type="project" value="UniProtKB-UniRule"/>
</dbReference>
<evidence type="ECO:0000259" key="8">
    <source>
        <dbReference type="Pfam" id="PF05189"/>
    </source>
</evidence>
<evidence type="ECO:0000256" key="6">
    <source>
        <dbReference type="NCBIfam" id="TIGR03399"/>
    </source>
</evidence>
<gene>
    <name evidence="5 9" type="primary">rtcA</name>
    <name evidence="9" type="ORF">GNH96_11885</name>
</gene>
<feature type="domain" description="RNA 3'-terminal phosphate cyclase" evidence="7">
    <location>
        <begin position="11"/>
        <end position="336"/>
    </location>
</feature>
<keyword evidence="10" id="KW-1185">Reference proteome</keyword>
<dbReference type="PANTHER" id="PTHR11096:SF0">
    <property type="entry name" value="RNA 3'-TERMINAL PHOSPHATE CYCLASE"/>
    <property type="match status" value="1"/>
</dbReference>
<dbReference type="Gene3D" id="3.65.10.20">
    <property type="entry name" value="RNA 3'-terminal phosphate cyclase domain"/>
    <property type="match status" value="1"/>
</dbReference>
<dbReference type="InterPro" id="IPR037136">
    <property type="entry name" value="RNA3'_phos_cyclase_dom_sf"/>
</dbReference>